<accession>A0A3L6QR65</accession>
<keyword evidence="4" id="KW-1185">Reference proteome</keyword>
<dbReference type="AlphaFoldDB" id="A0A3L6QR65"/>
<dbReference type="OrthoDB" id="1936751at2759"/>
<comment type="caution">
    <text evidence="3">The sequence shown here is derived from an EMBL/GenBank/DDBJ whole genome shotgun (WGS) entry which is preliminary data.</text>
</comment>
<reference evidence="4" key="1">
    <citation type="journal article" date="2019" name="Nat. Commun.">
        <title>The genome of broomcorn millet.</title>
        <authorList>
            <person name="Zou C."/>
            <person name="Miki D."/>
            <person name="Li D."/>
            <person name="Tang Q."/>
            <person name="Xiao L."/>
            <person name="Rajput S."/>
            <person name="Deng P."/>
            <person name="Jia W."/>
            <person name="Huang R."/>
            <person name="Zhang M."/>
            <person name="Sun Y."/>
            <person name="Hu J."/>
            <person name="Fu X."/>
            <person name="Schnable P.S."/>
            <person name="Li F."/>
            <person name="Zhang H."/>
            <person name="Feng B."/>
            <person name="Zhu X."/>
            <person name="Liu R."/>
            <person name="Schnable J.C."/>
            <person name="Zhu J.-K."/>
            <person name="Zhang H."/>
        </authorList>
    </citation>
    <scope>NUCLEOTIDE SEQUENCE [LARGE SCALE GENOMIC DNA]</scope>
</reference>
<sequence length="316" mass="34101">MRPAAAAAEADAHQSRLLYELCALLLTVLRASPEDGGVAAARPLLPRQVTPAGVASMLLGASMALMLCGSVTFMLGFFLMPWVVGLGCVFLFVGFVTNLSGIWRAILLWPAAACAASPKEASSSPLSRTIDFVCLVYRNPKLKMTGGPFLSGLDRNGTASQVPNKPARKPRPHERNGWGQKVWPWKQEEGDLVKQCLAARKLYASRVPATGVGVKQLASKVVPGWNPWFNVAACCTGGWCTQAPCLVGRVALEPPATVWLGRARVKERRSARQRRKSARREQISVPGGQICIESSARYGNQTRSAYNLGIQGLLAY</sequence>
<feature type="transmembrane region" description="Helical" evidence="2">
    <location>
        <begin position="52"/>
        <end position="73"/>
    </location>
</feature>
<dbReference type="STRING" id="4540.A0A3L6QR65"/>
<feature type="transmembrane region" description="Helical" evidence="2">
    <location>
        <begin position="79"/>
        <end position="99"/>
    </location>
</feature>
<name>A0A3L6QR65_PANMI</name>
<organism evidence="3 4">
    <name type="scientific">Panicum miliaceum</name>
    <name type="common">Proso millet</name>
    <name type="synonym">Broomcorn millet</name>
    <dbReference type="NCBI Taxonomy" id="4540"/>
    <lineage>
        <taxon>Eukaryota</taxon>
        <taxon>Viridiplantae</taxon>
        <taxon>Streptophyta</taxon>
        <taxon>Embryophyta</taxon>
        <taxon>Tracheophyta</taxon>
        <taxon>Spermatophyta</taxon>
        <taxon>Magnoliopsida</taxon>
        <taxon>Liliopsida</taxon>
        <taxon>Poales</taxon>
        <taxon>Poaceae</taxon>
        <taxon>PACMAD clade</taxon>
        <taxon>Panicoideae</taxon>
        <taxon>Panicodae</taxon>
        <taxon>Paniceae</taxon>
        <taxon>Panicinae</taxon>
        <taxon>Panicum</taxon>
        <taxon>Panicum sect. Panicum</taxon>
    </lineage>
</organism>
<proteinExistence type="predicted"/>
<dbReference type="PANTHER" id="PTHR34781:SF2">
    <property type="entry name" value="TRANSMEMBRANE PROTEIN"/>
    <property type="match status" value="1"/>
</dbReference>
<evidence type="ECO:0000256" key="1">
    <source>
        <dbReference type="SAM" id="MobiDB-lite"/>
    </source>
</evidence>
<protein>
    <submittedName>
        <fullName evidence="3">Uncharacterized protein</fullName>
    </submittedName>
</protein>
<evidence type="ECO:0000313" key="4">
    <source>
        <dbReference type="Proteomes" id="UP000275267"/>
    </source>
</evidence>
<keyword evidence="2" id="KW-0812">Transmembrane</keyword>
<dbReference type="PANTHER" id="PTHR34781">
    <property type="entry name" value="TRANSMEMBRANE PROTEIN"/>
    <property type="match status" value="1"/>
</dbReference>
<evidence type="ECO:0000313" key="3">
    <source>
        <dbReference type="EMBL" id="RLM86332.1"/>
    </source>
</evidence>
<evidence type="ECO:0000256" key="2">
    <source>
        <dbReference type="SAM" id="Phobius"/>
    </source>
</evidence>
<dbReference type="EMBL" id="PQIB02000011">
    <property type="protein sequence ID" value="RLM86332.1"/>
    <property type="molecule type" value="Genomic_DNA"/>
</dbReference>
<gene>
    <name evidence="3" type="ORF">C2845_PM04G20730</name>
</gene>
<dbReference type="Proteomes" id="UP000275267">
    <property type="component" value="Unassembled WGS sequence"/>
</dbReference>
<feature type="region of interest" description="Disordered" evidence="1">
    <location>
        <begin position="154"/>
        <end position="178"/>
    </location>
</feature>
<keyword evidence="2" id="KW-0472">Membrane</keyword>
<keyword evidence="2" id="KW-1133">Transmembrane helix</keyword>